<gene>
    <name evidence="2" type="ORF">AV530_011995</name>
</gene>
<evidence type="ECO:0000313" key="2">
    <source>
        <dbReference type="EMBL" id="OPJ75847.1"/>
    </source>
</evidence>
<sequence length="116" mass="13149">MHTWSQIIRNHMKGVKSPPAPETLSPGIEKAKADVRYKAKYEEISICLVSMKGGRATCDHLRRQQLSGKLPIVLLFHFKPMKEAKASSVMGVESCQLFQNLIFQLQWGKLKLTLLI</sequence>
<protein>
    <submittedName>
        <fullName evidence="2">Uncharacterized protein</fullName>
    </submittedName>
</protein>
<dbReference type="EMBL" id="LSYS01006159">
    <property type="protein sequence ID" value="OPJ75847.1"/>
    <property type="molecule type" value="Genomic_DNA"/>
</dbReference>
<organism evidence="2 3">
    <name type="scientific">Patagioenas fasciata monilis</name>
    <dbReference type="NCBI Taxonomy" id="372326"/>
    <lineage>
        <taxon>Eukaryota</taxon>
        <taxon>Metazoa</taxon>
        <taxon>Chordata</taxon>
        <taxon>Craniata</taxon>
        <taxon>Vertebrata</taxon>
        <taxon>Euteleostomi</taxon>
        <taxon>Archelosauria</taxon>
        <taxon>Archosauria</taxon>
        <taxon>Dinosauria</taxon>
        <taxon>Saurischia</taxon>
        <taxon>Theropoda</taxon>
        <taxon>Coelurosauria</taxon>
        <taxon>Aves</taxon>
        <taxon>Neognathae</taxon>
        <taxon>Neoaves</taxon>
        <taxon>Columbimorphae</taxon>
        <taxon>Columbiformes</taxon>
        <taxon>Columbidae</taxon>
        <taxon>Patagioenas</taxon>
    </lineage>
</organism>
<keyword evidence="3" id="KW-1185">Reference proteome</keyword>
<proteinExistence type="predicted"/>
<comment type="caution">
    <text evidence="2">The sequence shown here is derived from an EMBL/GenBank/DDBJ whole genome shotgun (WGS) entry which is preliminary data.</text>
</comment>
<name>A0A1V4JVZ0_PATFA</name>
<accession>A0A1V4JVZ0</accession>
<dbReference type="AlphaFoldDB" id="A0A1V4JVZ0"/>
<feature type="region of interest" description="Disordered" evidence="1">
    <location>
        <begin position="1"/>
        <end position="26"/>
    </location>
</feature>
<evidence type="ECO:0000256" key="1">
    <source>
        <dbReference type="SAM" id="MobiDB-lite"/>
    </source>
</evidence>
<reference evidence="2 3" key="1">
    <citation type="submission" date="2016-02" db="EMBL/GenBank/DDBJ databases">
        <title>Band-tailed pigeon sequencing and assembly.</title>
        <authorList>
            <person name="Soares A.E."/>
            <person name="Novak B.J."/>
            <person name="Rice E.S."/>
            <person name="O'Connell B."/>
            <person name="Chang D."/>
            <person name="Weber S."/>
            <person name="Shapiro B."/>
        </authorList>
    </citation>
    <scope>NUCLEOTIDE SEQUENCE [LARGE SCALE GENOMIC DNA]</scope>
    <source>
        <strain evidence="2">BTP2013</strain>
        <tissue evidence="2">Blood</tissue>
    </source>
</reference>
<dbReference type="Proteomes" id="UP000190648">
    <property type="component" value="Unassembled WGS sequence"/>
</dbReference>
<evidence type="ECO:0000313" key="3">
    <source>
        <dbReference type="Proteomes" id="UP000190648"/>
    </source>
</evidence>